<accession>A0ABR0QMW0</accession>
<organism evidence="1 2">
    <name type="scientific">Gossypium arboreum</name>
    <name type="common">Tree cotton</name>
    <name type="synonym">Gossypium nanking</name>
    <dbReference type="NCBI Taxonomy" id="29729"/>
    <lineage>
        <taxon>Eukaryota</taxon>
        <taxon>Viridiplantae</taxon>
        <taxon>Streptophyta</taxon>
        <taxon>Embryophyta</taxon>
        <taxon>Tracheophyta</taxon>
        <taxon>Spermatophyta</taxon>
        <taxon>Magnoliopsida</taxon>
        <taxon>eudicotyledons</taxon>
        <taxon>Gunneridae</taxon>
        <taxon>Pentapetalae</taxon>
        <taxon>rosids</taxon>
        <taxon>malvids</taxon>
        <taxon>Malvales</taxon>
        <taxon>Malvaceae</taxon>
        <taxon>Malvoideae</taxon>
        <taxon>Gossypium</taxon>
    </lineage>
</organism>
<sequence length="323" mass="36525">MVQTHIDNVSPFLELYVELSRQDKRLATLTSLHVRETRMVENVDSLTTLLESSHYDILESSMGRHSSISALDFNRGRQNTKVSSFGGVSQDHPKLDSNMIAGIILPMVKVDSRTAVSILIANIRSQFNYTPSYSKAWIAKQKVLENMHNGWYTSYNEILKWSSHTTTITCSMDDEFSAIYFGPSSNALKHSNTATCINLSLDPMRFSDEVYKLEKLYNVLRHVFPPVPDEHKGPSVSLAPFKLLPNRRLHRKPKGQSTSTRIRDNMDIRDRSKQLRVVDGYALDSFLVQLSGRVVVSVAPLLCLRSIAILTFSVAIVHPPIYK</sequence>
<evidence type="ECO:0000313" key="1">
    <source>
        <dbReference type="EMBL" id="KAK5840288.1"/>
    </source>
</evidence>
<dbReference type="Proteomes" id="UP001358586">
    <property type="component" value="Chromosome 3"/>
</dbReference>
<evidence type="ECO:0000313" key="2">
    <source>
        <dbReference type="Proteomes" id="UP001358586"/>
    </source>
</evidence>
<dbReference type="EMBL" id="JARKNE010000003">
    <property type="protein sequence ID" value="KAK5840288.1"/>
    <property type="molecule type" value="Genomic_DNA"/>
</dbReference>
<proteinExistence type="predicted"/>
<protein>
    <submittedName>
        <fullName evidence="1">Uncharacterized protein</fullName>
    </submittedName>
</protein>
<reference evidence="1 2" key="1">
    <citation type="submission" date="2023-03" db="EMBL/GenBank/DDBJ databases">
        <title>WGS of Gossypium arboreum.</title>
        <authorList>
            <person name="Yu D."/>
        </authorList>
    </citation>
    <scope>NUCLEOTIDE SEQUENCE [LARGE SCALE GENOMIC DNA]</scope>
    <source>
        <tissue evidence="1">Leaf</tissue>
    </source>
</reference>
<comment type="caution">
    <text evidence="1">The sequence shown here is derived from an EMBL/GenBank/DDBJ whole genome shotgun (WGS) entry which is preliminary data.</text>
</comment>
<gene>
    <name evidence="1" type="ORF">PVK06_009180</name>
</gene>
<name>A0ABR0QMW0_GOSAR</name>
<keyword evidence="2" id="KW-1185">Reference proteome</keyword>